<dbReference type="Proteomes" id="UP000712600">
    <property type="component" value="Unassembled WGS sequence"/>
</dbReference>
<organism evidence="3 4">
    <name type="scientific">Brassica cretica</name>
    <name type="common">Mustard</name>
    <dbReference type="NCBI Taxonomy" id="69181"/>
    <lineage>
        <taxon>Eukaryota</taxon>
        <taxon>Viridiplantae</taxon>
        <taxon>Streptophyta</taxon>
        <taxon>Embryophyta</taxon>
        <taxon>Tracheophyta</taxon>
        <taxon>Spermatophyta</taxon>
        <taxon>Magnoliopsida</taxon>
        <taxon>eudicotyledons</taxon>
        <taxon>Gunneridae</taxon>
        <taxon>Pentapetalae</taxon>
        <taxon>rosids</taxon>
        <taxon>malvids</taxon>
        <taxon>Brassicales</taxon>
        <taxon>Brassicaceae</taxon>
        <taxon>Brassiceae</taxon>
        <taxon>Brassica</taxon>
    </lineage>
</organism>
<sequence length="545" mass="60794">VDGLEGQEGLCFVNANGTWYKKEPNFRYHNNYQQKAFYNNQQGGYQSTQGQVGSSTYAPPESSTNTMLKQILESQNITAKNIGDELKILHTKIDGNYNDLNNILLYGTKVVAKVEAHIVEKVEQKIEERVEIQTVKKVEEKVLQPVRHKAEKSVLGKTVTQLKEVQLEEAHTVKQSPYDKLPFPQRFLKVSMKFTKPHAALLSSPGMGHIIPGIELAKRLSAHHGFQVTVFVLETDAASSQSKYLNSTGVDVVNIPSPDISDLVDPADHVVTKIGIMMREAVPSLRSNIAAMIQKPTALIVDLFGTDALCLAAEFKMLTYVFMTTNARFLGVTIYYPNLEKDVKEEHTVQRKPLEILGCEPVQFEDTLDAYLVPDEPLYQDFVRHCLAYPKADGILVNTWDEMEPKSLKSLQDPKLLGRFARVPVYPIGPLCRPVESSKTVHPILDWLNNQPDESVLYISFGSGGSLTAKLLTELAWGLEQSQQRFVWVVRPPVDGLSCGAYLSVNSGGTKDSTPEYLPEGFVTRTSDRGLVVPSWAPKKKSFDV</sequence>
<evidence type="ECO:0000313" key="4">
    <source>
        <dbReference type="Proteomes" id="UP000712600"/>
    </source>
</evidence>
<protein>
    <recommendedName>
        <fullName evidence="5">Glycosyltransferase</fullName>
    </recommendedName>
</protein>
<dbReference type="PANTHER" id="PTHR48046">
    <property type="entry name" value="UDP-GLYCOSYLTRANSFERASE 72E1"/>
    <property type="match status" value="1"/>
</dbReference>
<keyword evidence="1" id="KW-0328">Glycosyltransferase</keyword>
<gene>
    <name evidence="3" type="ORF">F2Q69_00040268</name>
</gene>
<feature type="non-terminal residue" evidence="3">
    <location>
        <position position="545"/>
    </location>
</feature>
<evidence type="ECO:0000256" key="1">
    <source>
        <dbReference type="ARBA" id="ARBA00022676"/>
    </source>
</evidence>
<dbReference type="SUPFAM" id="SSF53756">
    <property type="entry name" value="UDP-Glycosyltransferase/glycogen phosphorylase"/>
    <property type="match status" value="1"/>
</dbReference>
<accession>A0A8S9NX29</accession>
<reference evidence="3" key="1">
    <citation type="submission" date="2019-12" db="EMBL/GenBank/DDBJ databases">
        <title>Genome sequencing and annotation of Brassica cretica.</title>
        <authorList>
            <person name="Studholme D.J."/>
            <person name="Sarris P."/>
        </authorList>
    </citation>
    <scope>NUCLEOTIDE SEQUENCE</scope>
    <source>
        <strain evidence="3">PFS-109/04</strain>
        <tissue evidence="3">Leaf</tissue>
    </source>
</reference>
<comment type="caution">
    <text evidence="3">The sequence shown here is derived from an EMBL/GenBank/DDBJ whole genome shotgun (WGS) entry which is preliminary data.</text>
</comment>
<dbReference type="InterPro" id="IPR002213">
    <property type="entry name" value="UDP_glucos_trans"/>
</dbReference>
<dbReference type="FunFam" id="3.40.50.2000:FF:000054">
    <property type="entry name" value="Glycosyltransferase"/>
    <property type="match status" value="1"/>
</dbReference>
<dbReference type="Gene3D" id="3.40.50.2000">
    <property type="entry name" value="Glycogen Phosphorylase B"/>
    <property type="match status" value="2"/>
</dbReference>
<dbReference type="AlphaFoldDB" id="A0A8S9NX29"/>
<dbReference type="GO" id="GO:0047209">
    <property type="term" value="F:coniferyl-alcohol glucosyltransferase activity"/>
    <property type="evidence" value="ECO:0007669"/>
    <property type="project" value="TreeGrafter"/>
</dbReference>
<dbReference type="EMBL" id="QGKX02001621">
    <property type="protein sequence ID" value="KAF3505439.1"/>
    <property type="molecule type" value="Genomic_DNA"/>
</dbReference>
<proteinExistence type="predicted"/>
<dbReference type="CDD" id="cd03784">
    <property type="entry name" value="GT1_Gtf-like"/>
    <property type="match status" value="1"/>
</dbReference>
<dbReference type="PANTHER" id="PTHR48046:SF5">
    <property type="entry name" value="UDP-GLYCOSYLTRANSFERASE 72E2-RELATED"/>
    <property type="match status" value="1"/>
</dbReference>
<evidence type="ECO:0000256" key="2">
    <source>
        <dbReference type="ARBA" id="ARBA00022679"/>
    </source>
</evidence>
<name>A0A8S9NX29_BRACR</name>
<evidence type="ECO:0008006" key="5">
    <source>
        <dbReference type="Google" id="ProtNLM"/>
    </source>
</evidence>
<evidence type="ECO:0000313" key="3">
    <source>
        <dbReference type="EMBL" id="KAF3505439.1"/>
    </source>
</evidence>
<keyword evidence="2" id="KW-0808">Transferase</keyword>